<name>A0ABS0IL58_9BACT</name>
<comment type="caution">
    <text evidence="1">The sequence shown here is derived from an EMBL/GenBank/DDBJ whole genome shotgun (WGS) entry which is preliminary data.</text>
</comment>
<sequence length="493" mass="57719">MASLPVLDLRGKQSSKENQFVTILTKSPDATQLQVVKALYGKATPANVRALQKLQSRVRSKLLNQLYFLDHSDPRHLVSRRYELECLDQLHKVSILYAERDFKLSERLLQRCLRLAEAGEFTQYVVQSARMLRNLHMEQRQAIPYKKTVKVLLKAQQVLALEDEAEQLYADTQLALNGTVAARRAVLVLLPTRIEQLEALHRRARSFVTYNLAYRARLAYEELQGNYVEMIRVTAAASRRLREGKLNARRFDLRFNHFVSIYAYLRSRQPVQGLRLAEQYSRDFHPSSNNWFYFQEHHMLLALHAQQYERAQNLLAIIAKNPGYPNQLETALQRWDLYKSYLEFVLPPQRLTTARQRQMAQWVLQLPEYSRDKRGHNVAILVLQLLHFLRERNLEQVLMRLERLRKYQQRHLYEPTTLRSRLFLRLLQLIVEKNFEAAQAAERGAVLLEQLRDTPPPGEAFAEVEIIPYEHLWELVLGLLREGPPVPNDLVTG</sequence>
<keyword evidence="2" id="KW-1185">Reference proteome</keyword>
<reference evidence="1 2" key="1">
    <citation type="submission" date="2020-11" db="EMBL/GenBank/DDBJ databases">
        <authorList>
            <person name="Kim M.K."/>
        </authorList>
    </citation>
    <scope>NUCLEOTIDE SEQUENCE [LARGE SCALE GENOMIC DNA]</scope>
    <source>
        <strain evidence="1 2">BT683</strain>
    </source>
</reference>
<protein>
    <recommendedName>
        <fullName evidence="3">Tetratricopeptide repeat protein</fullName>
    </recommendedName>
</protein>
<evidence type="ECO:0008006" key="3">
    <source>
        <dbReference type="Google" id="ProtNLM"/>
    </source>
</evidence>
<accession>A0ABS0IL58</accession>
<proteinExistence type="predicted"/>
<evidence type="ECO:0000313" key="1">
    <source>
        <dbReference type="EMBL" id="MBF9239109.1"/>
    </source>
</evidence>
<dbReference type="Proteomes" id="UP000597617">
    <property type="component" value="Unassembled WGS sequence"/>
</dbReference>
<gene>
    <name evidence="1" type="ORF">I2I05_17025</name>
</gene>
<dbReference type="EMBL" id="JADQDQ010000009">
    <property type="protein sequence ID" value="MBF9239109.1"/>
    <property type="molecule type" value="Genomic_DNA"/>
</dbReference>
<organism evidence="1 2">
    <name type="scientific">Hymenobacter jeongseonensis</name>
    <dbReference type="NCBI Taxonomy" id="2791027"/>
    <lineage>
        <taxon>Bacteria</taxon>
        <taxon>Pseudomonadati</taxon>
        <taxon>Bacteroidota</taxon>
        <taxon>Cytophagia</taxon>
        <taxon>Cytophagales</taxon>
        <taxon>Hymenobacteraceae</taxon>
        <taxon>Hymenobacter</taxon>
    </lineage>
</organism>
<evidence type="ECO:0000313" key="2">
    <source>
        <dbReference type="Proteomes" id="UP000597617"/>
    </source>
</evidence>